<dbReference type="EMBL" id="HBUF01240258">
    <property type="protein sequence ID" value="CAG6676617.1"/>
    <property type="molecule type" value="Transcribed_RNA"/>
</dbReference>
<protein>
    <submittedName>
        <fullName evidence="2">Uncharacterized protein</fullName>
    </submittedName>
</protein>
<dbReference type="EMBL" id="HBUF01240259">
    <property type="protein sequence ID" value="CAG6676620.1"/>
    <property type="molecule type" value="Transcribed_RNA"/>
</dbReference>
<evidence type="ECO:0000313" key="2">
    <source>
        <dbReference type="EMBL" id="CAG6676617.1"/>
    </source>
</evidence>
<dbReference type="EMBL" id="HBUF01240257">
    <property type="protein sequence ID" value="CAG6676614.1"/>
    <property type="molecule type" value="Transcribed_RNA"/>
</dbReference>
<dbReference type="EMBL" id="HBUF01240255">
    <property type="protein sequence ID" value="CAG6676608.1"/>
    <property type="molecule type" value="Transcribed_RNA"/>
</dbReference>
<dbReference type="EMBL" id="HBUF01240256">
    <property type="protein sequence ID" value="CAG6676611.1"/>
    <property type="molecule type" value="Transcribed_RNA"/>
</dbReference>
<organism evidence="2">
    <name type="scientific">Cacopsylla melanoneura</name>
    <dbReference type="NCBI Taxonomy" id="428564"/>
    <lineage>
        <taxon>Eukaryota</taxon>
        <taxon>Metazoa</taxon>
        <taxon>Ecdysozoa</taxon>
        <taxon>Arthropoda</taxon>
        <taxon>Hexapoda</taxon>
        <taxon>Insecta</taxon>
        <taxon>Pterygota</taxon>
        <taxon>Neoptera</taxon>
        <taxon>Paraneoptera</taxon>
        <taxon>Hemiptera</taxon>
        <taxon>Sternorrhyncha</taxon>
        <taxon>Psylloidea</taxon>
        <taxon>Psyllidae</taxon>
        <taxon>Psyllinae</taxon>
        <taxon>Cacopsylla</taxon>
    </lineage>
</organism>
<evidence type="ECO:0000256" key="1">
    <source>
        <dbReference type="SAM" id="MobiDB-lite"/>
    </source>
</evidence>
<name>A0A8D8T297_9HEMI</name>
<feature type="region of interest" description="Disordered" evidence="1">
    <location>
        <begin position="81"/>
        <end position="110"/>
    </location>
</feature>
<reference evidence="2" key="1">
    <citation type="submission" date="2021-05" db="EMBL/GenBank/DDBJ databases">
        <authorList>
            <person name="Alioto T."/>
            <person name="Alioto T."/>
            <person name="Gomez Garrido J."/>
        </authorList>
    </citation>
    <scope>NUCLEOTIDE SEQUENCE</scope>
</reference>
<dbReference type="AlphaFoldDB" id="A0A8D8T297"/>
<proteinExistence type="predicted"/>
<sequence length="110" mass="12771">MLWQWWIICLGTNLSKMTTKRPRRLQICDSKIKIRCSEESMNLGRINLQEEPRSLQTQKLTAESQLYPLGEKINPRLTQYDSTWMGDHPGPSPSRAAGFSRPHSGWVRLM</sequence>
<accession>A0A8D8T297</accession>